<accession>A0A7Z9DIK1</accession>
<dbReference type="AlphaFoldDB" id="A0A7Z9DIK1"/>
<evidence type="ECO:0000313" key="1">
    <source>
        <dbReference type="EMBL" id="VTQ59013.1"/>
    </source>
</evidence>
<reference evidence="1 2" key="1">
    <citation type="submission" date="2019-05" db="EMBL/GenBank/DDBJ databases">
        <authorList>
            <consortium name="Pathogen Informatics"/>
        </authorList>
    </citation>
    <scope>NUCLEOTIDE SEQUENCE [LARGE SCALE GENOMIC DNA]</scope>
    <source>
        <strain evidence="1 2">NCTC12204</strain>
    </source>
</reference>
<comment type="caution">
    <text evidence="1">The sequence shown here is derived from an EMBL/GenBank/DDBJ whole genome shotgun (WGS) entry which is preliminary data.</text>
</comment>
<proteinExistence type="predicted"/>
<evidence type="ECO:0000313" key="2">
    <source>
        <dbReference type="Proteomes" id="UP000352698"/>
    </source>
</evidence>
<organism evidence="1 2">
    <name type="scientific">Enterococcus hirae</name>
    <dbReference type="NCBI Taxonomy" id="1354"/>
    <lineage>
        <taxon>Bacteria</taxon>
        <taxon>Bacillati</taxon>
        <taxon>Bacillota</taxon>
        <taxon>Bacilli</taxon>
        <taxon>Lactobacillales</taxon>
        <taxon>Enterococcaceae</taxon>
        <taxon>Enterococcus</taxon>
    </lineage>
</organism>
<sequence>MPQTTNRQLTLKKKIGHAFVHQSTNTTLNTESHLEMILKDLPEDSLSIKESTNEQLYELPNSKTEPLYVTVIVDRSPTPISNVRSTSESTCINDQDYSKRNTILDILKKTANSPEEVKELTSIIEQLINELPHREPSGEVLQPHEPKIKDSLVVLLNLLDNLPILTDSDKDRFIDHFDILHEEVLHNTNLQKNTPVTKESDSLKNVREFISANRKKSPAELKKQCRDQRNREFYCLPPWCFPSH</sequence>
<dbReference type="RefSeq" id="WP_010736924.1">
    <property type="nucleotide sequence ID" value="NZ_CABEEP010000001.1"/>
</dbReference>
<dbReference type="EMBL" id="CABEEP010000001">
    <property type="protein sequence ID" value="VTQ59013.1"/>
    <property type="molecule type" value="Genomic_DNA"/>
</dbReference>
<name>A0A7Z9DIK1_ENTHR</name>
<protein>
    <submittedName>
        <fullName evidence="1">Uncharacterized protein</fullName>
    </submittedName>
</protein>
<dbReference type="Proteomes" id="UP000352698">
    <property type="component" value="Unassembled WGS sequence"/>
</dbReference>
<gene>
    <name evidence="1" type="ORF">NCTC12204_00276</name>
</gene>